<dbReference type="GO" id="GO:0006508">
    <property type="term" value="P:proteolysis"/>
    <property type="evidence" value="ECO:0007669"/>
    <property type="project" value="UniProtKB-KW"/>
</dbReference>
<keyword evidence="14" id="KW-1185">Reference proteome</keyword>
<keyword evidence="5 11" id="KW-0812">Transmembrane</keyword>
<dbReference type="InterPro" id="IPR001478">
    <property type="entry name" value="PDZ"/>
</dbReference>
<evidence type="ECO:0000256" key="6">
    <source>
        <dbReference type="ARBA" id="ARBA00022801"/>
    </source>
</evidence>
<dbReference type="PANTHER" id="PTHR42837">
    <property type="entry name" value="REGULATOR OF SIGMA-E PROTEASE RSEP"/>
    <property type="match status" value="1"/>
</dbReference>
<dbReference type="AlphaFoldDB" id="A0A371RJT4"/>
<comment type="cofactor">
    <cofactor evidence="1 11">
        <name>Zn(2+)</name>
        <dbReference type="ChEBI" id="CHEBI:29105"/>
    </cofactor>
</comment>
<gene>
    <name evidence="13" type="primary">rseP</name>
    <name evidence="13" type="ORF">DX908_10790</name>
</gene>
<evidence type="ECO:0000256" key="8">
    <source>
        <dbReference type="ARBA" id="ARBA00022989"/>
    </source>
</evidence>
<dbReference type="EMBL" id="QUQO01000001">
    <property type="protein sequence ID" value="RFB05710.1"/>
    <property type="molecule type" value="Genomic_DNA"/>
</dbReference>
<dbReference type="PANTHER" id="PTHR42837:SF2">
    <property type="entry name" value="MEMBRANE METALLOPROTEASE ARASP2, CHLOROPLASTIC-RELATED"/>
    <property type="match status" value="1"/>
</dbReference>
<dbReference type="InterPro" id="IPR008915">
    <property type="entry name" value="Peptidase_M50"/>
</dbReference>
<keyword evidence="9 11" id="KW-0482">Metalloprotease</keyword>
<keyword evidence="6 11" id="KW-0378">Hydrolase</keyword>
<keyword evidence="7 11" id="KW-0862">Zinc</keyword>
<dbReference type="GO" id="GO:0016020">
    <property type="term" value="C:membrane"/>
    <property type="evidence" value="ECO:0007669"/>
    <property type="project" value="UniProtKB-SubCell"/>
</dbReference>
<evidence type="ECO:0000256" key="1">
    <source>
        <dbReference type="ARBA" id="ARBA00001947"/>
    </source>
</evidence>
<organism evidence="13 14">
    <name type="scientific">Parvularcula marina</name>
    <dbReference type="NCBI Taxonomy" id="2292771"/>
    <lineage>
        <taxon>Bacteria</taxon>
        <taxon>Pseudomonadati</taxon>
        <taxon>Pseudomonadota</taxon>
        <taxon>Alphaproteobacteria</taxon>
        <taxon>Parvularculales</taxon>
        <taxon>Parvularculaceae</taxon>
        <taxon>Parvularcula</taxon>
    </lineage>
</organism>
<comment type="caution">
    <text evidence="13">The sequence shown here is derived from an EMBL/GenBank/DDBJ whole genome shotgun (WGS) entry which is preliminary data.</text>
</comment>
<dbReference type="Gene3D" id="2.30.42.10">
    <property type="match status" value="2"/>
</dbReference>
<feature type="transmembrane region" description="Helical" evidence="11">
    <location>
        <begin position="6"/>
        <end position="25"/>
    </location>
</feature>
<dbReference type="InParanoid" id="A0A371RJT4"/>
<dbReference type="NCBIfam" id="TIGR00054">
    <property type="entry name" value="RIP metalloprotease RseP"/>
    <property type="match status" value="1"/>
</dbReference>
<comment type="similarity">
    <text evidence="3 11">Belongs to the peptidase M50B family.</text>
</comment>
<evidence type="ECO:0000313" key="13">
    <source>
        <dbReference type="EMBL" id="RFB05710.1"/>
    </source>
</evidence>
<dbReference type="RefSeq" id="WP_116392343.1">
    <property type="nucleotide sequence ID" value="NZ_QUQO01000001.1"/>
</dbReference>
<dbReference type="GO" id="GO:0004222">
    <property type="term" value="F:metalloendopeptidase activity"/>
    <property type="evidence" value="ECO:0007669"/>
    <property type="project" value="InterPro"/>
</dbReference>
<keyword evidence="4 13" id="KW-0645">Protease</keyword>
<evidence type="ECO:0000256" key="3">
    <source>
        <dbReference type="ARBA" id="ARBA00007931"/>
    </source>
</evidence>
<dbReference type="InterPro" id="IPR036034">
    <property type="entry name" value="PDZ_sf"/>
</dbReference>
<dbReference type="Pfam" id="PF02163">
    <property type="entry name" value="Peptidase_M50"/>
    <property type="match status" value="1"/>
</dbReference>
<dbReference type="GO" id="GO:0046872">
    <property type="term" value="F:metal ion binding"/>
    <property type="evidence" value="ECO:0007669"/>
    <property type="project" value="UniProtKB-KW"/>
</dbReference>
<evidence type="ECO:0000313" key="14">
    <source>
        <dbReference type="Proteomes" id="UP000264589"/>
    </source>
</evidence>
<accession>A0A371RJT4</accession>
<feature type="transmembrane region" description="Helical" evidence="11">
    <location>
        <begin position="131"/>
        <end position="153"/>
    </location>
</feature>
<feature type="transmembrane region" description="Helical" evidence="11">
    <location>
        <begin position="469"/>
        <end position="487"/>
    </location>
</feature>
<dbReference type="FunCoup" id="A0A371RJT4">
    <property type="interactions" value="427"/>
</dbReference>
<protein>
    <recommendedName>
        <fullName evidence="11">Zinc metalloprotease</fullName>
        <ecNumber evidence="11">3.4.24.-</ecNumber>
    </recommendedName>
</protein>
<feature type="domain" description="PDZ" evidence="12">
    <location>
        <begin position="243"/>
        <end position="283"/>
    </location>
</feature>
<evidence type="ECO:0000256" key="4">
    <source>
        <dbReference type="ARBA" id="ARBA00022670"/>
    </source>
</evidence>
<name>A0A371RJT4_9PROT</name>
<dbReference type="OrthoDB" id="9782003at2"/>
<dbReference type="Pfam" id="PF17820">
    <property type="entry name" value="PDZ_6"/>
    <property type="match status" value="2"/>
</dbReference>
<dbReference type="InterPro" id="IPR004387">
    <property type="entry name" value="Pept_M50_Zn"/>
</dbReference>
<reference evidence="13 14" key="1">
    <citation type="submission" date="2018-08" db="EMBL/GenBank/DDBJ databases">
        <title>Parvularcula sp. SM1705, isolated from surface water of the South Sea China.</title>
        <authorList>
            <person name="Sun L."/>
        </authorList>
    </citation>
    <scope>NUCLEOTIDE SEQUENCE [LARGE SCALE GENOMIC DNA]</scope>
    <source>
        <strain evidence="13 14">SM1705</strain>
    </source>
</reference>
<evidence type="ECO:0000256" key="11">
    <source>
        <dbReference type="RuleBase" id="RU362031"/>
    </source>
</evidence>
<keyword evidence="11" id="KW-0479">Metal-binding</keyword>
<evidence type="ECO:0000256" key="5">
    <source>
        <dbReference type="ARBA" id="ARBA00022692"/>
    </source>
</evidence>
<dbReference type="Proteomes" id="UP000264589">
    <property type="component" value="Unassembled WGS sequence"/>
</dbReference>
<dbReference type="EC" id="3.4.24.-" evidence="11"/>
<evidence type="ECO:0000256" key="9">
    <source>
        <dbReference type="ARBA" id="ARBA00023049"/>
    </source>
</evidence>
<dbReference type="PROSITE" id="PS50106">
    <property type="entry name" value="PDZ"/>
    <property type="match status" value="1"/>
</dbReference>
<dbReference type="InterPro" id="IPR041489">
    <property type="entry name" value="PDZ_6"/>
</dbReference>
<dbReference type="CDD" id="cd23081">
    <property type="entry name" value="cpPDZ_EcRseP-like"/>
    <property type="match status" value="2"/>
</dbReference>
<evidence type="ECO:0000259" key="12">
    <source>
        <dbReference type="PROSITE" id="PS50106"/>
    </source>
</evidence>
<keyword evidence="8 11" id="KW-1133">Transmembrane helix</keyword>
<feature type="transmembrane region" description="Helical" evidence="11">
    <location>
        <begin position="415"/>
        <end position="439"/>
    </location>
</feature>
<evidence type="ECO:0000256" key="7">
    <source>
        <dbReference type="ARBA" id="ARBA00022833"/>
    </source>
</evidence>
<comment type="subcellular location">
    <subcellularLocation>
        <location evidence="2">Membrane</location>
        <topology evidence="2">Multi-pass membrane protein</topology>
    </subcellularLocation>
</comment>
<proteinExistence type="inferred from homology"/>
<dbReference type="CDD" id="cd06163">
    <property type="entry name" value="S2P-M50_PDZ_RseP-like"/>
    <property type="match status" value="2"/>
</dbReference>
<keyword evidence="10 11" id="KW-0472">Membrane</keyword>
<dbReference type="SMART" id="SM00228">
    <property type="entry name" value="PDZ"/>
    <property type="match status" value="2"/>
</dbReference>
<dbReference type="SUPFAM" id="SSF50156">
    <property type="entry name" value="PDZ domain-like"/>
    <property type="match status" value="2"/>
</dbReference>
<sequence length="494" mass="53179">MIELLVSIGISLAAFAVLLAFIVFIHEYGHFKVARLCGIRVDTFSIGFGPAMLKWTDKKGTVWKIAAIPLGGFVKFFGDANAASAGTSTDEHEEHPMTTQFNSEKDRLAAVLTEEEKKVCFHFKPVWQRMAVVAAGPFSNFILGAVIFAILFATVGTQEITPVVGRVQAETAADEAGFEAGDKILTLNGRRVRDFTDMATRVKLSSGETLTFEVERDGRELTLIAVPKRVTQTDGFGNEVRVGQLGIVAFTDPVIGVVIDDSTAARAGLEAGDRVLSVDGQPIFTWSDIGLVTEGRAGETVPVIIERDGQELTRNVEIYSVTVTDTEGNELSFDTLGLGPKRDPLQRLGPAAAAKAGVEQVGEVLGVTVRYLGRLISFKEDPRQLGGPVKIAKYAGQAAEAGFNPAYEIPLTDRILISLQTFINLAALISVSIGFMNILPIPVLDGGHLVYYAYEAIAGRPLSDRIQGIGFRIGLAIVGTFMIFVIVNDVVGLF</sequence>
<evidence type="ECO:0000256" key="10">
    <source>
        <dbReference type="ARBA" id="ARBA00023136"/>
    </source>
</evidence>
<evidence type="ECO:0000256" key="2">
    <source>
        <dbReference type="ARBA" id="ARBA00004141"/>
    </source>
</evidence>